<keyword evidence="2" id="KW-0695">RNA-directed DNA polymerase</keyword>
<dbReference type="Gene3D" id="3.30.70.270">
    <property type="match status" value="1"/>
</dbReference>
<dbReference type="InterPro" id="IPR043128">
    <property type="entry name" value="Rev_trsase/Diguanyl_cyclase"/>
</dbReference>
<dbReference type="EMBL" id="GDHC01020484">
    <property type="protein sequence ID" value="JAP98144.1"/>
    <property type="molecule type" value="Transcribed_RNA"/>
</dbReference>
<evidence type="ECO:0000259" key="1">
    <source>
        <dbReference type="PROSITE" id="PS50878"/>
    </source>
</evidence>
<evidence type="ECO:0000313" key="2">
    <source>
        <dbReference type="EMBL" id="JAP98144.1"/>
    </source>
</evidence>
<sequence>IILYYIILYYTIVLLGYYRYYIIGNIGTYYITIYTYTTALLRISEDIRTRLDDGKSCLMTLLDFSNAFGTVQFDLLIHKLRLLGFSTSAANYMYSYLTQRQQAVVANGKTSVVLPLGSGTPQGAVLSPLIFTLFVNDMGRCLIHSSMHQYADDSQLLIYFDSEKVDLAVELLNKDLAAISQYCTENGLKINPTKTQVLLVSNKKSPPIPSVHVVVEGHPIAYSPAVKNLGMSFNSHLTWSNHATAICRKVYGALSSLRRMSVFTPENIKSQLVSSLIMPHFHYGLPIYFDNSCLRYIYNVRKRDHVSHLSARFLGSSFRGYLHTNVACFIYKMIKLPSSVPPYLHDVISTGTSNRNLTAMIPFHRSKVMDGSLAVAGSKLWNRLPNDVRSLPTLSAFRRACLSFFSEE</sequence>
<dbReference type="InterPro" id="IPR043502">
    <property type="entry name" value="DNA/RNA_pol_sf"/>
</dbReference>
<accession>A0A146KR61</accession>
<proteinExistence type="predicted"/>
<feature type="non-terminal residue" evidence="2">
    <location>
        <position position="1"/>
    </location>
</feature>
<dbReference type="AlphaFoldDB" id="A0A146KR61"/>
<dbReference type="GO" id="GO:0003964">
    <property type="term" value="F:RNA-directed DNA polymerase activity"/>
    <property type="evidence" value="ECO:0007669"/>
    <property type="project" value="UniProtKB-KW"/>
</dbReference>
<feature type="domain" description="Reverse transcriptase" evidence="1">
    <location>
        <begin position="1"/>
        <end position="215"/>
    </location>
</feature>
<dbReference type="PANTHER" id="PTHR33332">
    <property type="entry name" value="REVERSE TRANSCRIPTASE DOMAIN-CONTAINING PROTEIN"/>
    <property type="match status" value="1"/>
</dbReference>
<keyword evidence="2" id="KW-0808">Transferase</keyword>
<reference evidence="2" key="1">
    <citation type="journal article" date="2016" name="Gigascience">
        <title>De novo construction of an expanded transcriptome assembly for the western tarnished plant bug, Lygus hesperus.</title>
        <authorList>
            <person name="Tassone E.E."/>
            <person name="Geib S.M."/>
            <person name="Hall B."/>
            <person name="Fabrick J.A."/>
            <person name="Brent C.S."/>
            <person name="Hull J.J."/>
        </authorList>
    </citation>
    <scope>NUCLEOTIDE SEQUENCE</scope>
</reference>
<dbReference type="PROSITE" id="PS50878">
    <property type="entry name" value="RT_POL"/>
    <property type="match status" value="1"/>
</dbReference>
<dbReference type="InterPro" id="IPR000477">
    <property type="entry name" value="RT_dom"/>
</dbReference>
<dbReference type="SUPFAM" id="SSF56672">
    <property type="entry name" value="DNA/RNA polymerases"/>
    <property type="match status" value="1"/>
</dbReference>
<organism evidence="2">
    <name type="scientific">Lygus hesperus</name>
    <name type="common">Western plant bug</name>
    <dbReference type="NCBI Taxonomy" id="30085"/>
    <lineage>
        <taxon>Eukaryota</taxon>
        <taxon>Metazoa</taxon>
        <taxon>Ecdysozoa</taxon>
        <taxon>Arthropoda</taxon>
        <taxon>Hexapoda</taxon>
        <taxon>Insecta</taxon>
        <taxon>Pterygota</taxon>
        <taxon>Neoptera</taxon>
        <taxon>Paraneoptera</taxon>
        <taxon>Hemiptera</taxon>
        <taxon>Heteroptera</taxon>
        <taxon>Panheteroptera</taxon>
        <taxon>Cimicomorpha</taxon>
        <taxon>Miridae</taxon>
        <taxon>Mirini</taxon>
        <taxon>Lygus</taxon>
    </lineage>
</organism>
<gene>
    <name evidence="2" type="primary">RTase_151</name>
    <name evidence="2" type="ORF">g.51130</name>
</gene>
<dbReference type="Pfam" id="PF00078">
    <property type="entry name" value="RVT_1"/>
    <property type="match status" value="1"/>
</dbReference>
<name>A0A146KR61_LYGHE</name>
<keyword evidence="2" id="KW-0548">Nucleotidyltransferase</keyword>
<protein>
    <submittedName>
        <fullName evidence="2">Putative RNA-directed DNA polymerase from transposon BS</fullName>
    </submittedName>
</protein>